<comment type="caution">
    <text evidence="2">The sequence shown here is derived from an EMBL/GenBank/DDBJ whole genome shotgun (WGS) entry which is preliminary data.</text>
</comment>
<evidence type="ECO:0000259" key="1">
    <source>
        <dbReference type="Pfam" id="PF04073"/>
    </source>
</evidence>
<evidence type="ECO:0000313" key="3">
    <source>
        <dbReference type="Proteomes" id="UP000547879"/>
    </source>
</evidence>
<organism evidence="2 3">
    <name type="scientific">Rhizobium wenxiniae</name>
    <dbReference type="NCBI Taxonomy" id="1737357"/>
    <lineage>
        <taxon>Bacteria</taxon>
        <taxon>Pseudomonadati</taxon>
        <taxon>Pseudomonadota</taxon>
        <taxon>Alphaproteobacteria</taxon>
        <taxon>Hyphomicrobiales</taxon>
        <taxon>Rhizobiaceae</taxon>
        <taxon>Rhizobium/Agrobacterium group</taxon>
        <taxon>Rhizobium</taxon>
    </lineage>
</organism>
<dbReference type="InterPro" id="IPR007214">
    <property type="entry name" value="YbaK/aa-tRNA-synth-assoc-dom"/>
</dbReference>
<dbReference type="SUPFAM" id="SSF55826">
    <property type="entry name" value="YbaK/ProRS associated domain"/>
    <property type="match status" value="1"/>
</dbReference>
<sequence length="190" mass="20315">MITHRSIARRAWLHTLAWKRFMRNVCGMSLMSVQAFFAQRAPNIKVIVTEASSATVPLAAAAHGVEPDQIAKSICLRAGEETMIVVMAGTARLDNKKFRSRFGAKPRMLGGEEVIEITGHPVGGVCPFGLASPLSVYCDISLKRFDEVVPAAGATNSAVRINPVQMAELTGAVWIDVAQDVVAAGEAPSL</sequence>
<keyword evidence="3" id="KW-1185">Reference proteome</keyword>
<dbReference type="GO" id="GO:0002161">
    <property type="term" value="F:aminoacyl-tRNA deacylase activity"/>
    <property type="evidence" value="ECO:0007669"/>
    <property type="project" value="InterPro"/>
</dbReference>
<dbReference type="InterPro" id="IPR036754">
    <property type="entry name" value="YbaK/aa-tRNA-synt-asso_dom_sf"/>
</dbReference>
<dbReference type="EMBL" id="JACHEG010000002">
    <property type="protein sequence ID" value="MBB6163196.1"/>
    <property type="molecule type" value="Genomic_DNA"/>
</dbReference>
<dbReference type="Proteomes" id="UP000547879">
    <property type="component" value="Unassembled WGS sequence"/>
</dbReference>
<dbReference type="PANTHER" id="PTHR30411">
    <property type="entry name" value="CYTOPLASMIC PROTEIN"/>
    <property type="match status" value="1"/>
</dbReference>
<accession>A0A7X0D149</accession>
<gene>
    <name evidence="2" type="ORF">HNQ72_003014</name>
</gene>
<dbReference type="PANTHER" id="PTHR30411:SF1">
    <property type="entry name" value="CYTOPLASMIC PROTEIN"/>
    <property type="match status" value="1"/>
</dbReference>
<name>A0A7X0D149_9HYPH</name>
<protein>
    <submittedName>
        <fullName evidence="2">Prolyl-tRNA editing enzyme YbaK/EbsC (Cys-tRNA(Pro) deacylase)</fullName>
    </submittedName>
</protein>
<dbReference type="Gene3D" id="3.90.960.10">
    <property type="entry name" value="YbaK/aminoacyl-tRNA synthetase-associated domain"/>
    <property type="match status" value="1"/>
</dbReference>
<feature type="domain" description="YbaK/aminoacyl-tRNA synthetase-associated" evidence="1">
    <location>
        <begin position="54"/>
        <end position="168"/>
    </location>
</feature>
<dbReference type="AlphaFoldDB" id="A0A7X0D149"/>
<evidence type="ECO:0000313" key="2">
    <source>
        <dbReference type="EMBL" id="MBB6163196.1"/>
    </source>
</evidence>
<proteinExistence type="predicted"/>
<dbReference type="Pfam" id="PF04073">
    <property type="entry name" value="tRNA_edit"/>
    <property type="match status" value="1"/>
</dbReference>
<reference evidence="2 3" key="1">
    <citation type="submission" date="2020-08" db="EMBL/GenBank/DDBJ databases">
        <title>Genomic Encyclopedia of Type Strains, Phase IV (KMG-IV): sequencing the most valuable type-strain genomes for metagenomic binning, comparative biology and taxonomic classification.</title>
        <authorList>
            <person name="Goeker M."/>
        </authorList>
    </citation>
    <scope>NUCLEOTIDE SEQUENCE [LARGE SCALE GENOMIC DNA]</scope>
    <source>
        <strain evidence="2 3">DSM 100734</strain>
    </source>
</reference>
<dbReference type="CDD" id="cd04333">
    <property type="entry name" value="ProX_deacylase"/>
    <property type="match status" value="1"/>
</dbReference>